<dbReference type="AlphaFoldDB" id="A0A1C5GUM7"/>
<feature type="region of interest" description="Disordered" evidence="1">
    <location>
        <begin position="57"/>
        <end position="133"/>
    </location>
</feature>
<protein>
    <recommendedName>
        <fullName evidence="5">PT repeat-containing protein</fullName>
    </recommendedName>
</protein>
<evidence type="ECO:0000256" key="2">
    <source>
        <dbReference type="SAM" id="SignalP"/>
    </source>
</evidence>
<keyword evidence="4" id="KW-1185">Reference proteome</keyword>
<keyword evidence="2" id="KW-0732">Signal</keyword>
<evidence type="ECO:0008006" key="5">
    <source>
        <dbReference type="Google" id="ProtNLM"/>
    </source>
</evidence>
<sequence>MPRIHRRVALTVAVGTALLAIATGCGGEPAAEQSQPTEPASGGLAAYAACLREQGIDVPEELPSARPGRSGQADRTARPTTRPTARPSGQPGDGNRQGGQDPLRPAGIDDATWDRAQQACEGSRPQGGRRGNG</sequence>
<dbReference type="PROSITE" id="PS51257">
    <property type="entry name" value="PROKAR_LIPOPROTEIN"/>
    <property type="match status" value="1"/>
</dbReference>
<accession>A0A1C5GUM7</accession>
<feature type="compositionally biased region" description="Low complexity" evidence="1">
    <location>
        <begin position="78"/>
        <end position="87"/>
    </location>
</feature>
<feature type="chain" id="PRO_5038332162" description="PT repeat-containing protein" evidence="2">
    <location>
        <begin position="23"/>
        <end position="133"/>
    </location>
</feature>
<dbReference type="EMBL" id="LT607753">
    <property type="protein sequence ID" value="SCG37464.1"/>
    <property type="molecule type" value="Genomic_DNA"/>
</dbReference>
<evidence type="ECO:0000313" key="4">
    <source>
        <dbReference type="Proteomes" id="UP000198215"/>
    </source>
</evidence>
<proteinExistence type="predicted"/>
<gene>
    <name evidence="3" type="ORF">GA0070614_0397</name>
</gene>
<evidence type="ECO:0000256" key="1">
    <source>
        <dbReference type="SAM" id="MobiDB-lite"/>
    </source>
</evidence>
<evidence type="ECO:0000313" key="3">
    <source>
        <dbReference type="EMBL" id="SCG37464.1"/>
    </source>
</evidence>
<feature type="signal peptide" evidence="2">
    <location>
        <begin position="1"/>
        <end position="22"/>
    </location>
</feature>
<organism evidence="3 4">
    <name type="scientific">Micromonospora coxensis</name>
    <dbReference type="NCBI Taxonomy" id="356852"/>
    <lineage>
        <taxon>Bacteria</taxon>
        <taxon>Bacillati</taxon>
        <taxon>Actinomycetota</taxon>
        <taxon>Actinomycetes</taxon>
        <taxon>Micromonosporales</taxon>
        <taxon>Micromonosporaceae</taxon>
        <taxon>Micromonospora</taxon>
    </lineage>
</organism>
<reference evidence="4" key="1">
    <citation type="submission" date="2016-06" db="EMBL/GenBank/DDBJ databases">
        <authorList>
            <person name="Varghese N."/>
            <person name="Submissions Spin"/>
        </authorList>
    </citation>
    <scope>NUCLEOTIDE SEQUENCE [LARGE SCALE GENOMIC DNA]</scope>
    <source>
        <strain evidence="4">DSM 45161</strain>
    </source>
</reference>
<name>A0A1C5GUM7_9ACTN</name>
<dbReference type="Proteomes" id="UP000198215">
    <property type="component" value="Chromosome I"/>
</dbReference>